<dbReference type="InterPro" id="IPR013325">
    <property type="entry name" value="RNA_pol_sigma_r2"/>
</dbReference>
<evidence type="ECO:0000256" key="4">
    <source>
        <dbReference type="ARBA" id="ARBA00023163"/>
    </source>
</evidence>
<dbReference type="InterPro" id="IPR007627">
    <property type="entry name" value="RNA_pol_sigma70_r2"/>
</dbReference>
<evidence type="ECO:0000256" key="2">
    <source>
        <dbReference type="ARBA" id="ARBA00023015"/>
    </source>
</evidence>
<evidence type="ECO:0000259" key="5">
    <source>
        <dbReference type="Pfam" id="PF04542"/>
    </source>
</evidence>
<dbReference type="PANTHER" id="PTHR43133">
    <property type="entry name" value="RNA POLYMERASE ECF-TYPE SIGMA FACTO"/>
    <property type="match status" value="1"/>
</dbReference>
<dbReference type="Pfam" id="PF08281">
    <property type="entry name" value="Sigma70_r4_2"/>
    <property type="match status" value="1"/>
</dbReference>
<dbReference type="InterPro" id="IPR013324">
    <property type="entry name" value="RNA_pol_sigma_r3/r4-like"/>
</dbReference>
<keyword evidence="8" id="KW-1185">Reference proteome</keyword>
<dbReference type="InterPro" id="IPR036388">
    <property type="entry name" value="WH-like_DNA-bd_sf"/>
</dbReference>
<gene>
    <name evidence="7" type="ORF">ACFQ2X_17175</name>
</gene>
<reference evidence="8" key="1">
    <citation type="journal article" date="2019" name="Int. J. Syst. Evol. Microbiol.">
        <title>The Global Catalogue of Microorganisms (GCM) 10K type strain sequencing project: providing services to taxonomists for standard genome sequencing and annotation.</title>
        <authorList>
            <consortium name="The Broad Institute Genomics Platform"/>
            <consortium name="The Broad Institute Genome Sequencing Center for Infectious Disease"/>
            <person name="Wu L."/>
            <person name="Ma J."/>
        </authorList>
    </citation>
    <scope>NUCLEOTIDE SEQUENCE [LARGE SCALE GENOMIC DNA]</scope>
    <source>
        <strain evidence="8">CCUG 54356</strain>
    </source>
</reference>
<dbReference type="InterPro" id="IPR014284">
    <property type="entry name" value="RNA_pol_sigma-70_dom"/>
</dbReference>
<organism evidence="7 8">
    <name type="scientific">Microbulbifer celer</name>
    <dbReference type="NCBI Taxonomy" id="435905"/>
    <lineage>
        <taxon>Bacteria</taxon>
        <taxon>Pseudomonadati</taxon>
        <taxon>Pseudomonadota</taxon>
        <taxon>Gammaproteobacteria</taxon>
        <taxon>Cellvibrionales</taxon>
        <taxon>Microbulbiferaceae</taxon>
        <taxon>Microbulbifer</taxon>
    </lineage>
</organism>
<evidence type="ECO:0000259" key="6">
    <source>
        <dbReference type="Pfam" id="PF08281"/>
    </source>
</evidence>
<dbReference type="RefSeq" id="WP_230435179.1">
    <property type="nucleotide sequence ID" value="NZ_CP087715.1"/>
</dbReference>
<name>A0ABW3UBT4_9GAMM</name>
<evidence type="ECO:0000313" key="7">
    <source>
        <dbReference type="EMBL" id="MFD1218337.1"/>
    </source>
</evidence>
<dbReference type="SUPFAM" id="SSF88659">
    <property type="entry name" value="Sigma3 and sigma4 domains of RNA polymerase sigma factors"/>
    <property type="match status" value="1"/>
</dbReference>
<comment type="caution">
    <text evidence="7">The sequence shown here is derived from an EMBL/GenBank/DDBJ whole genome shotgun (WGS) entry which is preliminary data.</text>
</comment>
<evidence type="ECO:0000256" key="1">
    <source>
        <dbReference type="ARBA" id="ARBA00010641"/>
    </source>
</evidence>
<evidence type="ECO:0000256" key="3">
    <source>
        <dbReference type="ARBA" id="ARBA00023082"/>
    </source>
</evidence>
<comment type="similarity">
    <text evidence="1">Belongs to the sigma-70 factor family. ECF subfamily.</text>
</comment>
<keyword evidence="4" id="KW-0804">Transcription</keyword>
<dbReference type="Pfam" id="PF04542">
    <property type="entry name" value="Sigma70_r2"/>
    <property type="match status" value="1"/>
</dbReference>
<keyword evidence="2" id="KW-0805">Transcription regulation</keyword>
<evidence type="ECO:0000313" key="8">
    <source>
        <dbReference type="Proteomes" id="UP001597264"/>
    </source>
</evidence>
<protein>
    <submittedName>
        <fullName evidence="7">RNA polymerase sigma factor</fullName>
    </submittedName>
</protein>
<dbReference type="InterPro" id="IPR013249">
    <property type="entry name" value="RNA_pol_sigma70_r4_t2"/>
</dbReference>
<accession>A0ABW3UBT4</accession>
<sequence>MPVNEAMDNTNLAYHALFDELSSERPRLLHFIRNRVRDPNDVEDVYQEAMLRLARQIQGSPWPDQPVSYLYRIIINVINDDLRRSRPMDNFDEIDGGEGLPGDLPPPDQQLHDQRCLALVSKELNALPPHTKTIIIMRKLHGMTNIEIARRMGFTAKGVEKQLNRALRAIEASLAKQLDHHSD</sequence>
<dbReference type="EMBL" id="JBHTLR010000034">
    <property type="protein sequence ID" value="MFD1218337.1"/>
    <property type="molecule type" value="Genomic_DNA"/>
</dbReference>
<dbReference type="Gene3D" id="1.10.10.10">
    <property type="entry name" value="Winged helix-like DNA-binding domain superfamily/Winged helix DNA-binding domain"/>
    <property type="match status" value="1"/>
</dbReference>
<keyword evidence="3" id="KW-0731">Sigma factor</keyword>
<dbReference type="PANTHER" id="PTHR43133:SF63">
    <property type="entry name" value="RNA POLYMERASE SIGMA FACTOR FECI-RELATED"/>
    <property type="match status" value="1"/>
</dbReference>
<dbReference type="NCBIfam" id="TIGR02937">
    <property type="entry name" value="sigma70-ECF"/>
    <property type="match status" value="1"/>
</dbReference>
<feature type="domain" description="RNA polymerase sigma factor 70 region 4 type 2" evidence="6">
    <location>
        <begin position="121"/>
        <end position="169"/>
    </location>
</feature>
<feature type="domain" description="RNA polymerase sigma-70 region 2" evidence="5">
    <location>
        <begin position="23"/>
        <end position="86"/>
    </location>
</feature>
<dbReference type="SUPFAM" id="SSF88946">
    <property type="entry name" value="Sigma2 domain of RNA polymerase sigma factors"/>
    <property type="match status" value="1"/>
</dbReference>
<dbReference type="Gene3D" id="1.10.1740.10">
    <property type="match status" value="1"/>
</dbReference>
<dbReference type="CDD" id="cd06171">
    <property type="entry name" value="Sigma70_r4"/>
    <property type="match status" value="1"/>
</dbReference>
<dbReference type="InterPro" id="IPR039425">
    <property type="entry name" value="RNA_pol_sigma-70-like"/>
</dbReference>
<proteinExistence type="inferred from homology"/>
<dbReference type="Proteomes" id="UP001597264">
    <property type="component" value="Unassembled WGS sequence"/>
</dbReference>